<dbReference type="Gene3D" id="3.40.50.1000">
    <property type="entry name" value="HAD superfamily/HAD-like"/>
    <property type="match status" value="1"/>
</dbReference>
<feature type="compositionally biased region" description="Basic and acidic residues" evidence="7">
    <location>
        <begin position="644"/>
        <end position="659"/>
    </location>
</feature>
<dbReference type="Pfam" id="PF00533">
    <property type="entry name" value="BRCT"/>
    <property type="match status" value="1"/>
</dbReference>
<feature type="compositionally biased region" description="Low complexity" evidence="7">
    <location>
        <begin position="778"/>
        <end position="795"/>
    </location>
</feature>
<dbReference type="PROSITE" id="PS50172">
    <property type="entry name" value="BRCT"/>
    <property type="match status" value="1"/>
</dbReference>
<comment type="catalytic activity">
    <reaction evidence="4 6">
        <text>O-phospho-L-seryl-[protein] + H2O = L-seryl-[protein] + phosphate</text>
        <dbReference type="Rhea" id="RHEA:20629"/>
        <dbReference type="Rhea" id="RHEA-COMP:9863"/>
        <dbReference type="Rhea" id="RHEA-COMP:11604"/>
        <dbReference type="ChEBI" id="CHEBI:15377"/>
        <dbReference type="ChEBI" id="CHEBI:29999"/>
        <dbReference type="ChEBI" id="CHEBI:43474"/>
        <dbReference type="ChEBI" id="CHEBI:83421"/>
        <dbReference type="EC" id="3.1.3.16"/>
    </reaction>
</comment>
<accession>A0A9Q8Q7S0</accession>
<keyword evidence="2 6" id="KW-0378">Hydrolase</keyword>
<protein>
    <recommendedName>
        <fullName evidence="6">RNA polymerase II subunit A C-terminal domain phosphatase</fullName>
        <ecNumber evidence="6">3.1.3.16</ecNumber>
    </recommendedName>
</protein>
<dbReference type="NCBIfam" id="TIGR02250">
    <property type="entry name" value="FCP1_euk"/>
    <property type="match status" value="1"/>
</dbReference>
<comment type="subcellular location">
    <subcellularLocation>
        <location evidence="1 6">Nucleus</location>
    </subcellularLocation>
</comment>
<dbReference type="EMBL" id="CP086355">
    <property type="protein sequence ID" value="UNI15399.1"/>
    <property type="molecule type" value="Genomic_DNA"/>
</dbReference>
<evidence type="ECO:0000256" key="4">
    <source>
        <dbReference type="ARBA" id="ARBA00047761"/>
    </source>
</evidence>
<dbReference type="GO" id="GO:0005634">
    <property type="term" value="C:nucleus"/>
    <property type="evidence" value="ECO:0007669"/>
    <property type="project" value="UniProtKB-SubCell"/>
</dbReference>
<dbReference type="CDD" id="cd17729">
    <property type="entry name" value="BRCT_CTDP1"/>
    <property type="match status" value="1"/>
</dbReference>
<dbReference type="CDD" id="cd07521">
    <property type="entry name" value="HAD_FCP1-like"/>
    <property type="match status" value="1"/>
</dbReference>
<dbReference type="InterPro" id="IPR011947">
    <property type="entry name" value="FCP1_euk"/>
</dbReference>
<dbReference type="InterPro" id="IPR004274">
    <property type="entry name" value="FCP1_dom"/>
</dbReference>
<feature type="compositionally biased region" description="Basic and acidic residues" evidence="7">
    <location>
        <begin position="474"/>
        <end position="485"/>
    </location>
</feature>
<evidence type="ECO:0000256" key="7">
    <source>
        <dbReference type="SAM" id="MobiDB-lite"/>
    </source>
</evidence>
<evidence type="ECO:0000256" key="5">
    <source>
        <dbReference type="ARBA" id="ARBA00048336"/>
    </source>
</evidence>
<feature type="region of interest" description="Disordered" evidence="7">
    <location>
        <begin position="613"/>
        <end position="808"/>
    </location>
</feature>
<feature type="compositionally biased region" description="Low complexity" evidence="7">
    <location>
        <begin position="339"/>
        <end position="380"/>
    </location>
</feature>
<name>A0A9Q8Q7S0_9HYPO</name>
<dbReference type="Gene3D" id="1.10.287.10">
    <property type="entry name" value="S15/NS1, RNA-binding"/>
    <property type="match status" value="1"/>
</dbReference>
<gene>
    <name evidence="10" type="primary">fcp1</name>
    <name evidence="10" type="ORF">JDV02_001934</name>
</gene>
<dbReference type="SUPFAM" id="SSF56784">
    <property type="entry name" value="HAD-like"/>
    <property type="match status" value="1"/>
</dbReference>
<dbReference type="Pfam" id="PF03031">
    <property type="entry name" value="NIF"/>
    <property type="match status" value="1"/>
</dbReference>
<feature type="domain" description="FCP1 homology" evidence="9">
    <location>
        <begin position="154"/>
        <end position="334"/>
    </location>
</feature>
<keyword evidence="11" id="KW-1185">Reference proteome</keyword>
<dbReference type="AlphaFoldDB" id="A0A9Q8Q7S0"/>
<evidence type="ECO:0000313" key="10">
    <source>
        <dbReference type="EMBL" id="UNI15399.1"/>
    </source>
</evidence>
<dbReference type="PANTHER" id="PTHR23081:SF36">
    <property type="entry name" value="RNA POLYMERASE II SUBUNIT A C-TERMINAL DOMAIN PHOSPHATASE"/>
    <property type="match status" value="1"/>
</dbReference>
<dbReference type="KEGG" id="ptkz:JDV02_001934"/>
<dbReference type="RefSeq" id="XP_047838880.1">
    <property type="nucleotide sequence ID" value="XM_047982910.1"/>
</dbReference>
<proteinExistence type="predicted"/>
<dbReference type="PANTHER" id="PTHR23081">
    <property type="entry name" value="RNA POLYMERASE II CTD PHOSPHATASE"/>
    <property type="match status" value="1"/>
</dbReference>
<dbReference type="EC" id="3.1.3.16" evidence="6"/>
<dbReference type="SUPFAM" id="SSF52113">
    <property type="entry name" value="BRCT domain"/>
    <property type="match status" value="1"/>
</dbReference>
<dbReference type="InterPro" id="IPR001357">
    <property type="entry name" value="BRCT_dom"/>
</dbReference>
<dbReference type="GO" id="GO:0008420">
    <property type="term" value="F:RNA polymerase II CTD heptapeptide repeat phosphatase activity"/>
    <property type="evidence" value="ECO:0007669"/>
    <property type="project" value="UniProtKB-UniRule"/>
</dbReference>
<dbReference type="PROSITE" id="PS50969">
    <property type="entry name" value="FCP1"/>
    <property type="match status" value="1"/>
</dbReference>
<dbReference type="InterPro" id="IPR036412">
    <property type="entry name" value="HAD-like_sf"/>
</dbReference>
<dbReference type="InterPro" id="IPR023214">
    <property type="entry name" value="HAD_sf"/>
</dbReference>
<evidence type="ECO:0000256" key="1">
    <source>
        <dbReference type="ARBA" id="ARBA00004123"/>
    </source>
</evidence>
<evidence type="ECO:0000256" key="2">
    <source>
        <dbReference type="ARBA" id="ARBA00022801"/>
    </source>
</evidence>
<feature type="compositionally biased region" description="Acidic residues" evidence="7">
    <location>
        <begin position="660"/>
        <end position="701"/>
    </location>
</feature>
<evidence type="ECO:0000259" key="8">
    <source>
        <dbReference type="PROSITE" id="PS50172"/>
    </source>
</evidence>
<dbReference type="OrthoDB" id="10249888at2759"/>
<dbReference type="SMART" id="SM00577">
    <property type="entry name" value="CPDc"/>
    <property type="match status" value="1"/>
</dbReference>
<dbReference type="FunFam" id="3.40.50.1000:FF:000142">
    <property type="entry name" value="Similar to FCP1-like phosphatase"/>
    <property type="match status" value="1"/>
</dbReference>
<evidence type="ECO:0000256" key="3">
    <source>
        <dbReference type="ARBA" id="ARBA00023242"/>
    </source>
</evidence>
<evidence type="ECO:0000313" key="11">
    <source>
        <dbReference type="Proteomes" id="UP000829364"/>
    </source>
</evidence>
<dbReference type="Proteomes" id="UP000829364">
    <property type="component" value="Chromosome 2"/>
</dbReference>
<evidence type="ECO:0000256" key="6">
    <source>
        <dbReference type="RuleBase" id="RU366066"/>
    </source>
</evidence>
<dbReference type="InterPro" id="IPR039189">
    <property type="entry name" value="Fcp1"/>
</dbReference>
<dbReference type="Gene3D" id="3.40.50.10190">
    <property type="entry name" value="BRCT domain"/>
    <property type="match status" value="1"/>
</dbReference>
<comment type="function">
    <text evidence="6">This promotes the activity of RNA polymerase II.</text>
</comment>
<dbReference type="SMART" id="SM00292">
    <property type="entry name" value="BRCT"/>
    <property type="match status" value="1"/>
</dbReference>
<feature type="region of interest" description="Disordered" evidence="7">
    <location>
        <begin position="474"/>
        <end position="500"/>
    </location>
</feature>
<feature type="domain" description="BRCT" evidence="8">
    <location>
        <begin position="519"/>
        <end position="614"/>
    </location>
</feature>
<keyword evidence="3 6" id="KW-0539">Nucleus</keyword>
<dbReference type="InterPro" id="IPR036420">
    <property type="entry name" value="BRCT_dom_sf"/>
</dbReference>
<reference evidence="10" key="1">
    <citation type="submission" date="2021-11" db="EMBL/GenBank/DDBJ databases">
        <title>Purpureocillium_takamizusanense_genome.</title>
        <authorList>
            <person name="Nguyen N.-H."/>
        </authorList>
    </citation>
    <scope>NUCLEOTIDE SEQUENCE</scope>
    <source>
        <strain evidence="10">PT3</strain>
    </source>
</reference>
<feature type="compositionally biased region" description="Acidic residues" evidence="7">
    <location>
        <begin position="627"/>
        <end position="643"/>
    </location>
</feature>
<evidence type="ECO:0000259" key="9">
    <source>
        <dbReference type="PROSITE" id="PS50969"/>
    </source>
</evidence>
<organism evidence="10 11">
    <name type="scientific">Purpureocillium takamizusanense</name>
    <dbReference type="NCBI Taxonomy" id="2060973"/>
    <lineage>
        <taxon>Eukaryota</taxon>
        <taxon>Fungi</taxon>
        <taxon>Dikarya</taxon>
        <taxon>Ascomycota</taxon>
        <taxon>Pezizomycotina</taxon>
        <taxon>Sordariomycetes</taxon>
        <taxon>Hypocreomycetidae</taxon>
        <taxon>Hypocreales</taxon>
        <taxon>Ophiocordycipitaceae</taxon>
        <taxon>Purpureocillium</taxon>
    </lineage>
</organism>
<dbReference type="GeneID" id="72063895"/>
<comment type="catalytic activity">
    <reaction evidence="5 6">
        <text>O-phospho-L-threonyl-[protein] + H2O = L-threonyl-[protein] + phosphate</text>
        <dbReference type="Rhea" id="RHEA:47004"/>
        <dbReference type="Rhea" id="RHEA-COMP:11060"/>
        <dbReference type="Rhea" id="RHEA-COMP:11605"/>
        <dbReference type="ChEBI" id="CHEBI:15377"/>
        <dbReference type="ChEBI" id="CHEBI:30013"/>
        <dbReference type="ChEBI" id="CHEBI:43474"/>
        <dbReference type="ChEBI" id="CHEBI:61977"/>
        <dbReference type="EC" id="3.1.3.16"/>
    </reaction>
</comment>
<sequence length="822" mass="90907">MYDKVVSLGSRLHYPITITKLLKSPGDNIKKQDNIIEYKFTWRRRVGDDEWTDETTYTEFDSPAEGRLKDWRIREGQVIGADMPCMTVEEACGHEVQIQGLCSLCGADMTEVNWASEEKDTDRAMINMTHDQTGLMVSESVATKAEHDAQRRLLRQRKLSLVVDLDQTIIHACIEPTVGEWQRDPTNPNHEAVRDVESFQLNDDGPRGLASGCTYYIKLRPGLRAFLEEVSKMYELHVYTMGTRAYALNIARIVDPDRRLFGNRVISRDENGSITSKSLQRLFPVSTNMVVIIDDRADVWPRNRPNLIKVVPYDFFKGIGDINSSFLPKRTDILPAPSPATAPAQQQEQQQQQQAQSNGSAETPTTEAAVAAAPQGAKASPLEDLARMSGADDEAQLKLQAEEQEKSLEKQLTDRPLLHMQEELDKEDEASQDGEAGDATATHHRQHLLNDDDEELIALQDHLTDLHSSFYETYDRRREERKQSEPTHPPGHNKRRKASVDDGVDLSMVPDIGDILDELKSNVLSGLVIVLSGLVPLGVNVEDSEIGMQAQSFGAQVLDSVSRRVTHLVVSTSRPRTRKVQQAARIASIKIVNQNWLTDCLSQWRRLDESPYYMDIPDSDRAAGGGGEDDTTEATSEAENDEAAEARDLKDFDWATADKDLEEFLDEDDDGDEDDDDEDEGNEDGETEDGSESGADAEEGNETDHSRRPGKKRKKGADGEESDGDGPSNVAGESVLAKKQRLSRSRGTSALRSVRTPNGGDADGDSSLPTPVPTGDDGASQGTTTSNGNGNGNSNKNWDDGADFDEDALERELLAELEAAET</sequence>
<feature type="region of interest" description="Disordered" evidence="7">
    <location>
        <begin position="330"/>
        <end position="382"/>
    </location>
</feature>